<evidence type="ECO:0000313" key="4">
    <source>
        <dbReference type="EMBL" id="MDQ4624332.1"/>
    </source>
</evidence>
<accession>A0ABU0XLD6</accession>
<evidence type="ECO:0000256" key="1">
    <source>
        <dbReference type="ARBA" id="ARBA00022801"/>
    </source>
</evidence>
<dbReference type="Pfam" id="PF04371">
    <property type="entry name" value="PAD_porph"/>
    <property type="match status" value="1"/>
</dbReference>
<dbReference type="EMBL" id="JAVFKP010000001">
    <property type="protein sequence ID" value="MDQ4624332.1"/>
    <property type="molecule type" value="Genomic_DNA"/>
</dbReference>
<reference evidence="4 5" key="1">
    <citation type="submission" date="2023-08" db="EMBL/GenBank/DDBJ databases">
        <title>Draft genome sequence of Janthinobacterium lividum.</title>
        <authorList>
            <person name="Chun B.H."/>
            <person name="Lee Y."/>
        </authorList>
    </citation>
    <scope>NUCLEOTIDE SEQUENCE [LARGE SCALE GENOMIC DNA]</scope>
    <source>
        <strain evidence="4 5">AMJK</strain>
    </source>
</reference>
<protein>
    <submittedName>
        <fullName evidence="4">Agmatine deiminase family protein</fullName>
    </submittedName>
</protein>
<feature type="chain" id="PRO_5045920019" evidence="3">
    <location>
        <begin position="26"/>
        <end position="388"/>
    </location>
</feature>
<keyword evidence="3" id="KW-0732">Signal</keyword>
<sequence length="388" mass="41661">MNTRRYFLRHCMTGGSALALGGLLAGCGGGADGGPETGPVAPPPPINSGAGAQQADGWRMPDEAEAHRATWMAYGASNAVWTRAQVPQVQLALVRIANAIAAYEPVNMLVRPDELASARPLFDARVNLIPAEMDDVWMRDTGPVFVRKPNGERAGVKFNFNGWGNKQQSGKDGQVADVVAAQARVPLLATRLVLEGGALEVDGKGTAIITESCVLNSNRNPGWSKADCEAELLRLLGIRKVIWLPGIKNQDITDAHTDFYARFVRPGVVAAHREMDPESYDYALTRRHLEILRGATDADGQPLQIVVIDGPEKIRPGNNPNTFAAGYINYYATRNAIFLPEFGDAQADASARAQYAQLYPGRAVIQINIDPIAAGGGGIHCTTQQEIA</sequence>
<dbReference type="InterPro" id="IPR007466">
    <property type="entry name" value="Peptidyl-Arg-deiminase_porph"/>
</dbReference>
<dbReference type="Gene3D" id="3.75.10.10">
    <property type="entry name" value="L-arginine/glycine Amidinotransferase, Chain A"/>
    <property type="match status" value="1"/>
</dbReference>
<comment type="caution">
    <text evidence="4">The sequence shown here is derived from an EMBL/GenBank/DDBJ whole genome shotgun (WGS) entry which is preliminary data.</text>
</comment>
<proteinExistence type="predicted"/>
<feature type="region of interest" description="Disordered" evidence="2">
    <location>
        <begin position="34"/>
        <end position="55"/>
    </location>
</feature>
<dbReference type="RefSeq" id="WP_307777903.1">
    <property type="nucleotide sequence ID" value="NZ_JAVFKP010000001.1"/>
</dbReference>
<evidence type="ECO:0000256" key="3">
    <source>
        <dbReference type="SAM" id="SignalP"/>
    </source>
</evidence>
<dbReference type="InterPro" id="IPR006311">
    <property type="entry name" value="TAT_signal"/>
</dbReference>
<gene>
    <name evidence="4" type="ORF">RB624_00385</name>
</gene>
<dbReference type="PROSITE" id="PS51257">
    <property type="entry name" value="PROKAR_LIPOPROTEIN"/>
    <property type="match status" value="1"/>
</dbReference>
<keyword evidence="5" id="KW-1185">Reference proteome</keyword>
<organism evidence="4 5">
    <name type="scientific">Janthinobacterium lividum</name>
    <dbReference type="NCBI Taxonomy" id="29581"/>
    <lineage>
        <taxon>Bacteria</taxon>
        <taxon>Pseudomonadati</taxon>
        <taxon>Pseudomonadota</taxon>
        <taxon>Betaproteobacteria</taxon>
        <taxon>Burkholderiales</taxon>
        <taxon>Oxalobacteraceae</taxon>
        <taxon>Janthinobacterium</taxon>
    </lineage>
</organism>
<dbReference type="SUPFAM" id="SSF55909">
    <property type="entry name" value="Pentein"/>
    <property type="match status" value="1"/>
</dbReference>
<dbReference type="Proteomes" id="UP001237592">
    <property type="component" value="Unassembled WGS sequence"/>
</dbReference>
<name>A0ABU0XLD6_9BURK</name>
<dbReference type="PROSITE" id="PS51318">
    <property type="entry name" value="TAT"/>
    <property type="match status" value="1"/>
</dbReference>
<evidence type="ECO:0000256" key="2">
    <source>
        <dbReference type="SAM" id="MobiDB-lite"/>
    </source>
</evidence>
<keyword evidence="1" id="KW-0378">Hydrolase</keyword>
<dbReference type="PANTHER" id="PTHR31377">
    <property type="entry name" value="AGMATINE DEIMINASE-RELATED"/>
    <property type="match status" value="1"/>
</dbReference>
<evidence type="ECO:0000313" key="5">
    <source>
        <dbReference type="Proteomes" id="UP001237592"/>
    </source>
</evidence>
<dbReference type="PANTHER" id="PTHR31377:SF0">
    <property type="entry name" value="AGMATINE DEIMINASE-RELATED"/>
    <property type="match status" value="1"/>
</dbReference>
<feature type="signal peptide" evidence="3">
    <location>
        <begin position="1"/>
        <end position="25"/>
    </location>
</feature>